<organism evidence="2 3">
    <name type="scientific">Xenopus laevis</name>
    <name type="common">African clawed frog</name>
    <dbReference type="NCBI Taxonomy" id="8355"/>
    <lineage>
        <taxon>Eukaryota</taxon>
        <taxon>Metazoa</taxon>
        <taxon>Chordata</taxon>
        <taxon>Craniata</taxon>
        <taxon>Vertebrata</taxon>
        <taxon>Euteleostomi</taxon>
        <taxon>Amphibia</taxon>
        <taxon>Batrachia</taxon>
        <taxon>Anura</taxon>
        <taxon>Pipoidea</taxon>
        <taxon>Pipidae</taxon>
        <taxon>Xenopodinae</taxon>
        <taxon>Xenopus</taxon>
        <taxon>Xenopus</taxon>
    </lineage>
</organism>
<dbReference type="AlphaFoldDB" id="A0A974CID6"/>
<reference evidence="3" key="1">
    <citation type="journal article" date="2016" name="Nature">
        <title>Genome evolution in the allotetraploid frog Xenopus laevis.</title>
        <authorList>
            <person name="Session A.M."/>
            <person name="Uno Y."/>
            <person name="Kwon T."/>
            <person name="Chapman J.A."/>
            <person name="Toyoda A."/>
            <person name="Takahashi S."/>
            <person name="Fukui A."/>
            <person name="Hikosaka A."/>
            <person name="Suzuki A."/>
            <person name="Kondo M."/>
            <person name="van Heeringen S.J."/>
            <person name="Quigley I."/>
            <person name="Heinz S."/>
            <person name="Ogino H."/>
            <person name="Ochi H."/>
            <person name="Hellsten U."/>
            <person name="Lyons J.B."/>
            <person name="Simakov O."/>
            <person name="Putnam N."/>
            <person name="Stites J."/>
            <person name="Kuroki Y."/>
            <person name="Tanaka T."/>
            <person name="Michiue T."/>
            <person name="Watanabe M."/>
            <person name="Bogdanovic O."/>
            <person name="Lister R."/>
            <person name="Georgiou G."/>
            <person name="Paranjpe S.S."/>
            <person name="van Kruijsbergen I."/>
            <person name="Shu S."/>
            <person name="Carlson J."/>
            <person name="Kinoshita T."/>
            <person name="Ohta Y."/>
            <person name="Mawaribuchi S."/>
            <person name="Jenkins J."/>
            <person name="Grimwood J."/>
            <person name="Schmutz J."/>
            <person name="Mitros T."/>
            <person name="Mozaffari S.V."/>
            <person name="Suzuki Y."/>
            <person name="Haramoto Y."/>
            <person name="Yamamoto T.S."/>
            <person name="Takagi C."/>
            <person name="Heald R."/>
            <person name="Miller K."/>
            <person name="Haudenschild C."/>
            <person name="Kitzman J."/>
            <person name="Nakayama T."/>
            <person name="Izutsu Y."/>
            <person name="Robert J."/>
            <person name="Fortriede J."/>
            <person name="Burns K."/>
            <person name="Lotay V."/>
            <person name="Karimi K."/>
            <person name="Yasuoka Y."/>
            <person name="Dichmann D.S."/>
            <person name="Flajnik M.F."/>
            <person name="Houston D.W."/>
            <person name="Shendure J."/>
            <person name="DuPasquier L."/>
            <person name="Vize P.D."/>
            <person name="Zorn A.M."/>
            <person name="Ito M."/>
            <person name="Marcotte E.M."/>
            <person name="Wallingford J.B."/>
            <person name="Ito Y."/>
            <person name="Asashima M."/>
            <person name="Ueno N."/>
            <person name="Matsuda Y."/>
            <person name="Veenstra G.J."/>
            <person name="Fujiyama A."/>
            <person name="Harland R.M."/>
            <person name="Taira M."/>
            <person name="Rokhsar D.S."/>
        </authorList>
    </citation>
    <scope>NUCLEOTIDE SEQUENCE [LARGE SCALE GENOMIC DNA]</scope>
    <source>
        <strain evidence="3">J</strain>
    </source>
</reference>
<name>A0A974CID6_XENLA</name>
<evidence type="ECO:0000313" key="2">
    <source>
        <dbReference type="EMBL" id="OCT73882.1"/>
    </source>
</evidence>
<dbReference type="EMBL" id="CM004477">
    <property type="protein sequence ID" value="OCT73882.1"/>
    <property type="molecule type" value="Genomic_DNA"/>
</dbReference>
<accession>A0A974CID6</accession>
<evidence type="ECO:0000313" key="3">
    <source>
        <dbReference type="Proteomes" id="UP000694892"/>
    </source>
</evidence>
<proteinExistence type="predicted"/>
<evidence type="ECO:0000256" key="1">
    <source>
        <dbReference type="SAM" id="MobiDB-lite"/>
    </source>
</evidence>
<protein>
    <submittedName>
        <fullName evidence="2">Uncharacterized protein</fullName>
    </submittedName>
</protein>
<gene>
    <name evidence="2" type="ORF">XELAEV_18032846mg</name>
</gene>
<dbReference type="Proteomes" id="UP000694892">
    <property type="component" value="Chromosome 6S"/>
</dbReference>
<sequence>MKISQHEFCELAPLVVVPGKHYTHWISKKVLFVSSFCHSKQMRVYFFVSKQDSAKSPFCSELASQFHTPRFKKGGKKKKKDLRKKKKPNQ</sequence>
<feature type="region of interest" description="Disordered" evidence="1">
    <location>
        <begin position="69"/>
        <end position="90"/>
    </location>
</feature>